<evidence type="ECO:0000256" key="11">
    <source>
        <dbReference type="ARBA" id="ARBA00023306"/>
    </source>
</evidence>
<dbReference type="GO" id="GO:0005634">
    <property type="term" value="C:nucleus"/>
    <property type="evidence" value="ECO:0007669"/>
    <property type="project" value="UniProtKB-SubCell"/>
</dbReference>
<feature type="domain" description="SMC hinge" evidence="14">
    <location>
        <begin position="959"/>
        <end position="1072"/>
    </location>
</feature>
<evidence type="ECO:0000256" key="3">
    <source>
        <dbReference type="ARBA" id="ARBA00018693"/>
    </source>
</evidence>
<feature type="region of interest" description="Disordered" evidence="13">
    <location>
        <begin position="449"/>
        <end position="488"/>
    </location>
</feature>
<feature type="compositionally biased region" description="Pro residues" evidence="13">
    <location>
        <begin position="325"/>
        <end position="335"/>
    </location>
</feature>
<comment type="similarity">
    <text evidence="2">Belongs to the SMC family. SMC4 subfamily.</text>
</comment>
<evidence type="ECO:0000256" key="10">
    <source>
        <dbReference type="ARBA" id="ARBA00023242"/>
    </source>
</evidence>
<comment type="caution">
    <text evidence="15">The sequence shown here is derived from an EMBL/GenBank/DDBJ whole genome shotgun (WGS) entry which is preliminary data.</text>
</comment>
<keyword evidence="8 12" id="KW-0175">Coiled coil</keyword>
<dbReference type="GO" id="GO:0051301">
    <property type="term" value="P:cell division"/>
    <property type="evidence" value="ECO:0007669"/>
    <property type="project" value="UniProtKB-KW"/>
</dbReference>
<dbReference type="Pfam" id="PF06470">
    <property type="entry name" value="SMC_hinge"/>
    <property type="match status" value="1"/>
</dbReference>
<reference evidence="15 16" key="1">
    <citation type="submission" date="2016-07" db="EMBL/GenBank/DDBJ databases">
        <title>Pervasive Adenine N6-methylation of Active Genes in Fungi.</title>
        <authorList>
            <consortium name="DOE Joint Genome Institute"/>
            <person name="Mondo S.J."/>
            <person name="Dannebaum R.O."/>
            <person name="Kuo R.C."/>
            <person name="Labutti K."/>
            <person name="Haridas S."/>
            <person name="Kuo A."/>
            <person name="Salamov A."/>
            <person name="Ahrendt S.R."/>
            <person name="Lipzen A."/>
            <person name="Sullivan W."/>
            <person name="Andreopoulos W.B."/>
            <person name="Clum A."/>
            <person name="Lindquist E."/>
            <person name="Daum C."/>
            <person name="Ramamoorthy G.K."/>
            <person name="Gryganskyi A."/>
            <person name="Culley D."/>
            <person name="Magnuson J.K."/>
            <person name="James T.Y."/>
            <person name="O'Malley M.A."/>
            <person name="Stajich J.E."/>
            <person name="Spatafora J.W."/>
            <person name="Visel A."/>
            <person name="Grigoriev I.V."/>
        </authorList>
    </citation>
    <scope>NUCLEOTIDE SEQUENCE [LARGE SCALE GENOMIC DNA]</scope>
    <source>
        <strain evidence="15 16">62-1032</strain>
    </source>
</reference>
<evidence type="ECO:0000256" key="2">
    <source>
        <dbReference type="ARBA" id="ARBA00006005"/>
    </source>
</evidence>
<comment type="subcellular location">
    <subcellularLocation>
        <location evidence="1">Nucleus</location>
    </subcellularLocation>
</comment>
<dbReference type="SUPFAM" id="SSF75553">
    <property type="entry name" value="Smc hinge domain"/>
    <property type="match status" value="1"/>
</dbReference>
<dbReference type="InterPro" id="IPR027417">
    <property type="entry name" value="P-loop_NTPase"/>
</dbReference>
<evidence type="ECO:0000259" key="14">
    <source>
        <dbReference type="SMART" id="SM00968"/>
    </source>
</evidence>
<sequence length="1666" mass="183533">MPPRRKASTTATAEEDSGPLQQIQPPTRASRPSRSTAKQSLSTPPPDNDDQDDEPVAKPAARTRATRTSRSSAASQQPTQSSASSTTRSTRTSSQRDSLSSTTSTAASSSARAKSTTTRTRVSTAPSATAACASRRTRASLAESVEEEASDAEDERDDEQEEEEEEEEVKPKAMRRRGKRALRPPSPASTVEIEQETDAPSEQDEEEETEVEEENEEEEEDVKPVIRNRGKKASVAVAPAEENVEEEESDDDEEATPVKRTPAKSKSKSRGKRVVEDSPSSSTGDIEATAEEDLPSTEQLATPAPSQGGDDSDDDVAAEDGLKAPPAPIPAPTPAPINVAPTAYDLAAAARMAALNHAAMEKEREKEREGKPRLVIHQLVLEDFKSYRGRGIIGPFHKSFSSIVGPNGSGKSNTIDALLFVFGYRATKMRQGKLSELIHNSGVVVDADENAAPPQDVEGAEFEDDDSLDEEEWDGGKKKKGKKGKGKKSAPAAFEAGLIGQCTVEVWFREIIDLPGGRDEFEVVPNSQLVVARTAYRNNSSRYTINGKTSTFTEVTTLLKGRGIDLDHKRFLILQGEVESIAQMKPKGATEHDEGLLEYLEDIIGTSKYKSEIETAIVEVDRLNDARGVQMNRVKLVEREKSALEGRKKEADGYLRDQNELVHNQSALFQVHMHQAAQNSEQFEEDVAAATAELEQEIAAQAGTRKEVEDLQADYNELLKNTKEIEKEANEVSKQLAVLDRADVQLQEKKKSALAKIKKLKKSLQDDTHARSEAETWIRNHGETIERVGAGVEKMEATLEKEEAELERVRDGLKGKTETFTAKIDALQNDLQPWAAQIADKQAAIDLVANERDLLTEKSESIKVAIEEAQATLTKLASDDETKNERLESLLAEKQEVEDEIAALQAQLNGMQAEDNKLRSKATAARQKADEAKASQSASRSQGNVLSSLTKLKDQGRLPGFHGRLGNLGRIDDKYDVAISTAAPGLDNLVTDTIKVGQACIEHLRKNDLGRANVMCLDRITPRDMSPIQTPENAPRLFDLVTPKDPKLAPAFFQILTNTLVANDLDQGKRLAFGSGNKRWRVVTLDGQVIDVSGTMSGGGGRPAKGRMSSKIAADEVSPEQVARCEQEQKVAVEALRVFVEDRTKVEKDLEALCKRVPDIDMSISKIEMDLKTSDKRVDEANKRLEELKTQSRPEAGDVKKIAQFEKEIASLTKDLARLQKEASAIEDEIKLNQEEILRVGGVKLRGQQTKVQDLKAQIDLATDRLTKAEVGKAKSEKDTKKLAKSIETSTAAIESSEAELQELQGQIETGAADSDAVRQTVEQVQDALADSREALAAMKQSLDEKVDIMTQFRKREAELTRERDSAQKLLDEALKAIKHWGDRLAELQLNDLDDDEDEEEGENAAAAKEQDQDGEPSEEKVKAPKLDSVLREWTPEEIAAFDVKVLKAKISVLEESIANTNLDLSVLKEYARREKEFMQRAADLDAVTKERDAAKQLADDLRNQRLKEFMEGFGIISMKLKEMYQMITLGGNAELELVDSLDPFSEGIIFSVMPPKKSWKNISNLSGGEKTLSSLALVFALHVFKPTPLYFMDEIDAALDFRNVSIVANYIKDRTKNAQFIIISLRNNMFELSSRLIGIYKVQNQTRSVAIDNRDLSQMAVTAAA</sequence>
<keyword evidence="5" id="KW-0547">Nucleotide-binding</keyword>
<dbReference type="GO" id="GO:0000796">
    <property type="term" value="C:condensin complex"/>
    <property type="evidence" value="ECO:0007669"/>
    <property type="project" value="TreeGrafter"/>
</dbReference>
<feature type="region of interest" description="Disordered" evidence="13">
    <location>
        <begin position="1"/>
        <end position="336"/>
    </location>
</feature>
<evidence type="ECO:0000256" key="12">
    <source>
        <dbReference type="SAM" id="Coils"/>
    </source>
</evidence>
<evidence type="ECO:0000256" key="5">
    <source>
        <dbReference type="ARBA" id="ARBA00022741"/>
    </source>
</evidence>
<dbReference type="InParanoid" id="A0A1Y2FGK4"/>
<feature type="compositionally biased region" description="Basic residues" evidence="13">
    <location>
        <begin position="172"/>
        <end position="182"/>
    </location>
</feature>
<dbReference type="Gene3D" id="3.40.50.300">
    <property type="entry name" value="P-loop containing nucleotide triphosphate hydrolases"/>
    <property type="match status" value="2"/>
</dbReference>
<dbReference type="Gene3D" id="1.10.287.1490">
    <property type="match status" value="1"/>
</dbReference>
<dbReference type="FunCoup" id="A0A1Y2FGK4">
    <property type="interactions" value="393"/>
</dbReference>
<feature type="compositionally biased region" description="Low complexity" evidence="13">
    <location>
        <begin position="60"/>
        <end position="143"/>
    </location>
</feature>
<dbReference type="Gene3D" id="3.30.70.1620">
    <property type="match status" value="1"/>
</dbReference>
<dbReference type="FunFam" id="3.40.50.300:FF:000481">
    <property type="entry name" value="Structural maintenance of chromosomes 4"/>
    <property type="match status" value="1"/>
</dbReference>
<organism evidence="15 16">
    <name type="scientific">Leucosporidium creatinivorum</name>
    <dbReference type="NCBI Taxonomy" id="106004"/>
    <lineage>
        <taxon>Eukaryota</taxon>
        <taxon>Fungi</taxon>
        <taxon>Dikarya</taxon>
        <taxon>Basidiomycota</taxon>
        <taxon>Pucciniomycotina</taxon>
        <taxon>Microbotryomycetes</taxon>
        <taxon>Leucosporidiales</taxon>
        <taxon>Leucosporidium</taxon>
    </lineage>
</organism>
<evidence type="ECO:0000256" key="9">
    <source>
        <dbReference type="ARBA" id="ARBA00023067"/>
    </source>
</evidence>
<dbReference type="InterPro" id="IPR003395">
    <property type="entry name" value="RecF/RecN/SMC_N"/>
</dbReference>
<dbReference type="Pfam" id="PF02463">
    <property type="entry name" value="SMC_N"/>
    <property type="match status" value="2"/>
</dbReference>
<feature type="coiled-coil region" evidence="12">
    <location>
        <begin position="785"/>
        <end position="819"/>
    </location>
</feature>
<dbReference type="GO" id="GO:0007076">
    <property type="term" value="P:mitotic chromosome condensation"/>
    <property type="evidence" value="ECO:0007669"/>
    <property type="project" value="UniProtKB-ARBA"/>
</dbReference>
<dbReference type="EMBL" id="MCGR01000021">
    <property type="protein sequence ID" value="ORY82416.1"/>
    <property type="molecule type" value="Genomic_DNA"/>
</dbReference>
<dbReference type="InterPro" id="IPR010935">
    <property type="entry name" value="SMC_hinge"/>
</dbReference>
<evidence type="ECO:0000256" key="1">
    <source>
        <dbReference type="ARBA" id="ARBA00004123"/>
    </source>
</evidence>
<feature type="compositionally biased region" description="Basic residues" evidence="13">
    <location>
        <begin position="261"/>
        <end position="272"/>
    </location>
</feature>
<evidence type="ECO:0000313" key="16">
    <source>
        <dbReference type="Proteomes" id="UP000193467"/>
    </source>
</evidence>
<feature type="compositionally biased region" description="Acidic residues" evidence="13">
    <location>
        <begin position="458"/>
        <end position="473"/>
    </location>
</feature>
<keyword evidence="9" id="KW-0226">DNA condensation</keyword>
<evidence type="ECO:0000256" key="13">
    <source>
        <dbReference type="SAM" id="MobiDB-lite"/>
    </source>
</evidence>
<feature type="compositionally biased region" description="Basic residues" evidence="13">
    <location>
        <begin position="477"/>
        <end position="488"/>
    </location>
</feature>
<dbReference type="PANTHER" id="PTHR18937">
    <property type="entry name" value="STRUCTURAL MAINTENANCE OF CHROMOSOMES SMC FAMILY MEMBER"/>
    <property type="match status" value="1"/>
</dbReference>
<dbReference type="SMART" id="SM00968">
    <property type="entry name" value="SMC_hinge"/>
    <property type="match status" value="1"/>
</dbReference>
<dbReference type="Gene3D" id="1.20.1060.20">
    <property type="match status" value="1"/>
</dbReference>
<gene>
    <name evidence="15" type="ORF">BCR35DRAFT_303837</name>
</gene>
<keyword evidence="6" id="KW-0498">Mitosis</keyword>
<feature type="coiled-coil region" evidence="12">
    <location>
        <begin position="673"/>
        <end position="742"/>
    </location>
</feature>
<evidence type="ECO:0000313" key="15">
    <source>
        <dbReference type="EMBL" id="ORY82416.1"/>
    </source>
</evidence>
<feature type="compositionally biased region" description="Acidic residues" evidence="13">
    <location>
        <begin position="242"/>
        <end position="255"/>
    </location>
</feature>
<evidence type="ECO:0000256" key="6">
    <source>
        <dbReference type="ARBA" id="ARBA00022776"/>
    </source>
</evidence>
<dbReference type="InterPro" id="IPR036277">
    <property type="entry name" value="SMC_hinge_sf"/>
</dbReference>
<dbReference type="OrthoDB" id="5575062at2759"/>
<dbReference type="SUPFAM" id="SSF52540">
    <property type="entry name" value="P-loop containing nucleoside triphosphate hydrolases"/>
    <property type="match status" value="1"/>
</dbReference>
<dbReference type="Proteomes" id="UP000193467">
    <property type="component" value="Unassembled WGS sequence"/>
</dbReference>
<evidence type="ECO:0000256" key="4">
    <source>
        <dbReference type="ARBA" id="ARBA00022618"/>
    </source>
</evidence>
<protein>
    <recommendedName>
        <fullName evidence="3">Structural maintenance of chromosomes protein 4</fullName>
    </recommendedName>
</protein>
<dbReference type="PANTHER" id="PTHR18937:SF172">
    <property type="entry name" value="STRUCTURAL MAINTENANCE OF CHROMOSOMES PROTEIN"/>
    <property type="match status" value="1"/>
</dbReference>
<keyword evidence="11" id="KW-0131">Cell cycle</keyword>
<evidence type="ECO:0000256" key="8">
    <source>
        <dbReference type="ARBA" id="ARBA00023054"/>
    </source>
</evidence>
<proteinExistence type="inferred from homology"/>
<evidence type="ECO:0000256" key="7">
    <source>
        <dbReference type="ARBA" id="ARBA00022840"/>
    </source>
</evidence>
<keyword evidence="16" id="KW-1185">Reference proteome</keyword>
<keyword evidence="4" id="KW-0132">Cell division</keyword>
<accession>A0A1Y2FGK4</accession>
<feature type="compositionally biased region" description="Polar residues" evidence="13">
    <location>
        <begin position="934"/>
        <end position="949"/>
    </location>
</feature>
<feature type="compositionally biased region" description="Polar residues" evidence="13">
    <location>
        <begin position="19"/>
        <end position="42"/>
    </location>
</feature>
<feature type="compositionally biased region" description="Acidic residues" evidence="13">
    <location>
        <begin position="144"/>
        <end position="168"/>
    </location>
</feature>
<keyword evidence="7" id="KW-0067">ATP-binding</keyword>
<dbReference type="GO" id="GO:0005524">
    <property type="term" value="F:ATP binding"/>
    <property type="evidence" value="ECO:0007669"/>
    <property type="project" value="UniProtKB-KW"/>
</dbReference>
<feature type="region of interest" description="Disordered" evidence="13">
    <location>
        <begin position="1395"/>
        <end position="1424"/>
    </location>
</feature>
<dbReference type="STRING" id="106004.A0A1Y2FGK4"/>
<keyword evidence="10" id="KW-0539">Nucleus</keyword>
<feature type="compositionally biased region" description="Acidic residues" evidence="13">
    <location>
        <begin position="193"/>
        <end position="221"/>
    </location>
</feature>
<feature type="region of interest" description="Disordered" evidence="13">
    <location>
        <begin position="912"/>
        <end position="949"/>
    </location>
</feature>
<name>A0A1Y2FGK4_9BASI</name>